<reference evidence="5 6" key="1">
    <citation type="submission" date="2017-06" db="EMBL/GenBank/DDBJ databases">
        <authorList>
            <person name="Kim H.J."/>
            <person name="Triplett B.A."/>
        </authorList>
    </citation>
    <scope>NUCLEOTIDE SEQUENCE [LARGE SCALE GENOMIC DNA]</scope>
    <source>
        <strain evidence="5">FRACA_ARgP5</strain>
    </source>
</reference>
<evidence type="ECO:0000256" key="3">
    <source>
        <dbReference type="ARBA" id="ARBA00023163"/>
    </source>
</evidence>
<protein>
    <submittedName>
        <fullName evidence="5">GntR family transcriptional regulator</fullName>
    </submittedName>
</protein>
<evidence type="ECO:0000313" key="5">
    <source>
        <dbReference type="EMBL" id="SNQ45601.1"/>
    </source>
</evidence>
<dbReference type="SUPFAM" id="SSF48008">
    <property type="entry name" value="GntR ligand-binding domain-like"/>
    <property type="match status" value="1"/>
</dbReference>
<dbReference type="PANTHER" id="PTHR43537">
    <property type="entry name" value="TRANSCRIPTIONAL REGULATOR, GNTR FAMILY"/>
    <property type="match status" value="1"/>
</dbReference>
<dbReference type="GO" id="GO:0003700">
    <property type="term" value="F:DNA-binding transcription factor activity"/>
    <property type="evidence" value="ECO:0007669"/>
    <property type="project" value="InterPro"/>
</dbReference>
<feature type="domain" description="HTH gntR-type" evidence="4">
    <location>
        <begin position="16"/>
        <end position="83"/>
    </location>
</feature>
<dbReference type="OrthoDB" id="3570892at2"/>
<dbReference type="InterPro" id="IPR036388">
    <property type="entry name" value="WH-like_DNA-bd_sf"/>
</dbReference>
<evidence type="ECO:0000256" key="2">
    <source>
        <dbReference type="ARBA" id="ARBA00023125"/>
    </source>
</evidence>
<dbReference type="AlphaFoldDB" id="A0A2I2KIW2"/>
<evidence type="ECO:0000313" key="6">
    <source>
        <dbReference type="Proteomes" id="UP000234331"/>
    </source>
</evidence>
<keyword evidence="6" id="KW-1185">Reference proteome</keyword>
<keyword evidence="1" id="KW-0805">Transcription regulation</keyword>
<organism evidence="5 6">
    <name type="scientific">Frankia canadensis</name>
    <dbReference type="NCBI Taxonomy" id="1836972"/>
    <lineage>
        <taxon>Bacteria</taxon>
        <taxon>Bacillati</taxon>
        <taxon>Actinomycetota</taxon>
        <taxon>Actinomycetes</taxon>
        <taxon>Frankiales</taxon>
        <taxon>Frankiaceae</taxon>
        <taxon>Frankia</taxon>
    </lineage>
</organism>
<dbReference type="EMBL" id="FZMO01000007">
    <property type="protein sequence ID" value="SNQ45601.1"/>
    <property type="molecule type" value="Genomic_DNA"/>
</dbReference>
<dbReference type="CDD" id="cd07377">
    <property type="entry name" value="WHTH_GntR"/>
    <property type="match status" value="1"/>
</dbReference>
<dbReference type="SUPFAM" id="SSF46785">
    <property type="entry name" value="Winged helix' DNA-binding domain"/>
    <property type="match status" value="1"/>
</dbReference>
<proteinExistence type="predicted"/>
<keyword evidence="3" id="KW-0804">Transcription</keyword>
<keyword evidence="2" id="KW-0238">DNA-binding</keyword>
<sequence length="231" mass="25326">MTDIVTTSLTPIQGHELLAKRVEHQLREAILAGELPPGSHLSVPELARRLGVSRTPVRDAVYALERAGLAEIRARHGAVVFGGSHDDLRHLFELREALDGMAARLGAARMTPPERDALREVLDQHTEAIRHADPDLHVAFDAEFHRLIRDGARNPRLADDLARLQDQIVLVMRAVSLAPGAMGHGVLHDHAAVLAAITRAEPETAERAMRAHIRAVLRFVEDASFEAEITG</sequence>
<dbReference type="PROSITE" id="PS50949">
    <property type="entry name" value="HTH_GNTR"/>
    <property type="match status" value="1"/>
</dbReference>
<dbReference type="PANTHER" id="PTHR43537:SF49">
    <property type="entry name" value="TRANSCRIPTIONAL REGULATORY PROTEIN"/>
    <property type="match status" value="1"/>
</dbReference>
<dbReference type="InterPro" id="IPR000524">
    <property type="entry name" value="Tscrpt_reg_HTH_GntR"/>
</dbReference>
<accession>A0A2I2KIW2</accession>
<dbReference type="InterPro" id="IPR036390">
    <property type="entry name" value="WH_DNA-bd_sf"/>
</dbReference>
<name>A0A2I2KIW2_9ACTN</name>
<evidence type="ECO:0000259" key="4">
    <source>
        <dbReference type="PROSITE" id="PS50949"/>
    </source>
</evidence>
<dbReference type="InterPro" id="IPR008920">
    <property type="entry name" value="TF_FadR/GntR_C"/>
</dbReference>
<dbReference type="GO" id="GO:0003677">
    <property type="term" value="F:DNA binding"/>
    <property type="evidence" value="ECO:0007669"/>
    <property type="project" value="UniProtKB-KW"/>
</dbReference>
<dbReference type="Proteomes" id="UP000234331">
    <property type="component" value="Unassembled WGS sequence"/>
</dbReference>
<dbReference type="Pfam" id="PF07729">
    <property type="entry name" value="FCD"/>
    <property type="match status" value="1"/>
</dbReference>
<dbReference type="Gene3D" id="1.10.10.10">
    <property type="entry name" value="Winged helix-like DNA-binding domain superfamily/Winged helix DNA-binding domain"/>
    <property type="match status" value="1"/>
</dbReference>
<evidence type="ECO:0000256" key="1">
    <source>
        <dbReference type="ARBA" id="ARBA00023015"/>
    </source>
</evidence>
<dbReference type="Gene3D" id="1.20.120.530">
    <property type="entry name" value="GntR ligand-binding domain-like"/>
    <property type="match status" value="1"/>
</dbReference>
<dbReference type="SMART" id="SM00345">
    <property type="entry name" value="HTH_GNTR"/>
    <property type="match status" value="1"/>
</dbReference>
<dbReference type="Pfam" id="PF00392">
    <property type="entry name" value="GntR"/>
    <property type="match status" value="1"/>
</dbReference>
<gene>
    <name evidence="5" type="ORF">FRACA_1040006</name>
</gene>
<dbReference type="SMART" id="SM00895">
    <property type="entry name" value="FCD"/>
    <property type="match status" value="1"/>
</dbReference>
<dbReference type="InterPro" id="IPR011711">
    <property type="entry name" value="GntR_C"/>
</dbReference>